<protein>
    <submittedName>
        <fullName evidence="1">Uncharacterized protein</fullName>
    </submittedName>
</protein>
<dbReference type="EMBL" id="SNSC02000023">
    <property type="protein sequence ID" value="TID14427.1"/>
    <property type="molecule type" value="Genomic_DNA"/>
</dbReference>
<dbReference type="AlphaFoldDB" id="A0A4Z1NG76"/>
<name>A0A4Z1NG76_9PEZI</name>
<evidence type="ECO:0000313" key="1">
    <source>
        <dbReference type="EMBL" id="TID14427.1"/>
    </source>
</evidence>
<keyword evidence="2" id="KW-1185">Reference proteome</keyword>
<dbReference type="Proteomes" id="UP000298493">
    <property type="component" value="Unassembled WGS sequence"/>
</dbReference>
<reference evidence="1 2" key="1">
    <citation type="submission" date="2019-04" db="EMBL/GenBank/DDBJ databases">
        <title>High contiguity whole genome sequence and gene annotation resource for two Venturia nashicola isolates.</title>
        <authorList>
            <person name="Prokchorchik M."/>
            <person name="Won K."/>
            <person name="Lee Y."/>
            <person name="Choi E.D."/>
            <person name="Segonzac C."/>
            <person name="Sohn K.H."/>
        </authorList>
    </citation>
    <scope>NUCLEOTIDE SEQUENCE [LARGE SCALE GENOMIC DNA]</scope>
    <source>
        <strain evidence="1 2">PRI2</strain>
    </source>
</reference>
<gene>
    <name evidence="1" type="ORF">E6O75_ATG09506</name>
</gene>
<accession>A0A4Z1NG76</accession>
<proteinExistence type="predicted"/>
<comment type="caution">
    <text evidence="1">The sequence shown here is derived from an EMBL/GenBank/DDBJ whole genome shotgun (WGS) entry which is preliminary data.</text>
</comment>
<evidence type="ECO:0000313" key="2">
    <source>
        <dbReference type="Proteomes" id="UP000298493"/>
    </source>
</evidence>
<sequence>MLREFPGFYQDHLSQLTKFVRPIGRAMLVEKSVSLKRKIDAISIGGNGITMPWFKWPSVFVGKSIDELLTPPTVLHGGDTKLH</sequence>
<organism evidence="1 2">
    <name type="scientific">Venturia nashicola</name>
    <dbReference type="NCBI Taxonomy" id="86259"/>
    <lineage>
        <taxon>Eukaryota</taxon>
        <taxon>Fungi</taxon>
        <taxon>Dikarya</taxon>
        <taxon>Ascomycota</taxon>
        <taxon>Pezizomycotina</taxon>
        <taxon>Dothideomycetes</taxon>
        <taxon>Pleosporomycetidae</taxon>
        <taxon>Venturiales</taxon>
        <taxon>Venturiaceae</taxon>
        <taxon>Venturia</taxon>
    </lineage>
</organism>